<evidence type="ECO:0000313" key="17">
    <source>
        <dbReference type="EMBL" id="PSH59259.1"/>
    </source>
</evidence>
<evidence type="ECO:0000256" key="9">
    <source>
        <dbReference type="ARBA" id="ARBA00022741"/>
    </source>
</evidence>
<dbReference type="RefSeq" id="WP_106714557.1">
    <property type="nucleotide sequence ID" value="NZ_JACHXT010000002.1"/>
</dbReference>
<evidence type="ECO:0000256" key="7">
    <source>
        <dbReference type="ARBA" id="ARBA00022490"/>
    </source>
</evidence>
<evidence type="ECO:0000256" key="1">
    <source>
        <dbReference type="ARBA" id="ARBA00000642"/>
    </source>
</evidence>
<feature type="binding site" evidence="13 15">
    <location>
        <position position="324"/>
    </location>
    <ligand>
        <name>ATP</name>
        <dbReference type="ChEBI" id="CHEBI:30616"/>
    </ligand>
</feature>
<feature type="binding site" evidence="14">
    <location>
        <position position="37"/>
    </location>
    <ligand>
        <name>(2R)-3-phosphoglycerate</name>
        <dbReference type="ChEBI" id="CHEBI:58272"/>
    </ligand>
</feature>
<dbReference type="GO" id="GO:0043531">
    <property type="term" value="F:ADP binding"/>
    <property type="evidence" value="ECO:0007669"/>
    <property type="project" value="TreeGrafter"/>
</dbReference>
<dbReference type="FunFam" id="3.40.50.1260:FF:000006">
    <property type="entry name" value="Phosphoglycerate kinase"/>
    <property type="match status" value="1"/>
</dbReference>
<dbReference type="Pfam" id="PF00162">
    <property type="entry name" value="PGK"/>
    <property type="match status" value="1"/>
</dbReference>
<gene>
    <name evidence="13 17" type="primary">pgk</name>
    <name evidence="17" type="ORF">CU100_00145</name>
</gene>
<dbReference type="InterPro" id="IPR001576">
    <property type="entry name" value="Phosphoglycerate_kinase"/>
</dbReference>
<feature type="binding site" evidence="13 15">
    <location>
        <position position="202"/>
    </location>
    <ligand>
        <name>ATP</name>
        <dbReference type="ChEBI" id="CHEBI:30616"/>
    </ligand>
</feature>
<dbReference type="GO" id="GO:0005524">
    <property type="term" value="F:ATP binding"/>
    <property type="evidence" value="ECO:0007669"/>
    <property type="project" value="UniProtKB-KW"/>
</dbReference>
<dbReference type="InterPro" id="IPR015911">
    <property type="entry name" value="Phosphoglycerate_kinase_CS"/>
</dbReference>
<organism evidence="17 18">
    <name type="scientific">Phyllobacterium endophyticum</name>
    <dbReference type="NCBI Taxonomy" id="1149773"/>
    <lineage>
        <taxon>Bacteria</taxon>
        <taxon>Pseudomonadati</taxon>
        <taxon>Pseudomonadota</taxon>
        <taxon>Alphaproteobacteria</taxon>
        <taxon>Hyphomicrobiales</taxon>
        <taxon>Phyllobacteriaceae</taxon>
        <taxon>Phyllobacterium</taxon>
    </lineage>
</organism>
<evidence type="ECO:0000256" key="4">
    <source>
        <dbReference type="ARBA" id="ARBA00011245"/>
    </source>
</evidence>
<dbReference type="UniPathway" id="UPA00109">
    <property type="reaction ID" value="UER00185"/>
</dbReference>
<evidence type="ECO:0000256" key="8">
    <source>
        <dbReference type="ARBA" id="ARBA00022679"/>
    </source>
</evidence>
<dbReference type="EMBL" id="PGGN01000001">
    <property type="protein sequence ID" value="PSH59259.1"/>
    <property type="molecule type" value="Genomic_DNA"/>
</dbReference>
<feature type="binding site" evidence="14">
    <location>
        <position position="152"/>
    </location>
    <ligand>
        <name>(2R)-3-phosphoglycerate</name>
        <dbReference type="ChEBI" id="CHEBI:58272"/>
    </ligand>
</feature>
<dbReference type="PIRSF" id="PIRSF000724">
    <property type="entry name" value="Pgk"/>
    <property type="match status" value="1"/>
</dbReference>
<dbReference type="PROSITE" id="PS00111">
    <property type="entry name" value="PGLYCERATE_KINASE"/>
    <property type="match status" value="1"/>
</dbReference>
<comment type="subunit">
    <text evidence="4 13">Monomer.</text>
</comment>
<feature type="binding site" evidence="13 14">
    <location>
        <begin position="22"/>
        <end position="24"/>
    </location>
    <ligand>
        <name>substrate</name>
    </ligand>
</feature>
<dbReference type="SUPFAM" id="SSF53748">
    <property type="entry name" value="Phosphoglycerate kinase"/>
    <property type="match status" value="1"/>
</dbReference>
<dbReference type="FunFam" id="3.40.50.1260:FF:000031">
    <property type="entry name" value="Phosphoglycerate kinase 1"/>
    <property type="match status" value="1"/>
</dbReference>
<feature type="binding site" evidence="13 14">
    <location>
        <begin position="60"/>
        <end position="63"/>
    </location>
    <ligand>
        <name>substrate</name>
    </ligand>
</feature>
<comment type="subcellular location">
    <subcellularLocation>
        <location evidence="13">Cytoplasm</location>
    </subcellularLocation>
</comment>
<feature type="binding site" evidence="13">
    <location>
        <position position="37"/>
    </location>
    <ligand>
        <name>substrate</name>
    </ligand>
</feature>
<keyword evidence="9 13" id="KW-0547">Nucleotide-binding</keyword>
<proteinExistence type="inferred from homology"/>
<comment type="pathway">
    <text evidence="2 13">Carbohydrate degradation; glycolysis; pyruvate from D-glyceraldehyde 3-phosphate: step 2/5.</text>
</comment>
<evidence type="ECO:0000256" key="6">
    <source>
        <dbReference type="ARBA" id="ARBA00016471"/>
    </source>
</evidence>
<feature type="binding site" evidence="13 15">
    <location>
        <begin position="354"/>
        <end position="357"/>
    </location>
    <ligand>
        <name>ATP</name>
        <dbReference type="ChEBI" id="CHEBI:30616"/>
    </ligand>
</feature>
<name>A0A2P7AYF5_9HYPH</name>
<dbReference type="GO" id="GO:0005829">
    <property type="term" value="C:cytosol"/>
    <property type="evidence" value="ECO:0007669"/>
    <property type="project" value="TreeGrafter"/>
</dbReference>
<dbReference type="InterPro" id="IPR036043">
    <property type="entry name" value="Phosphoglycerate_kinase_sf"/>
</dbReference>
<evidence type="ECO:0000256" key="13">
    <source>
        <dbReference type="HAMAP-Rule" id="MF_00145"/>
    </source>
</evidence>
<evidence type="ECO:0000313" key="18">
    <source>
        <dbReference type="Proteomes" id="UP000241158"/>
    </source>
</evidence>
<evidence type="ECO:0000256" key="12">
    <source>
        <dbReference type="ARBA" id="ARBA00023152"/>
    </source>
</evidence>
<keyword evidence="7 13" id="KW-0963">Cytoplasm</keyword>
<feature type="binding site" evidence="13">
    <location>
        <position position="152"/>
    </location>
    <ligand>
        <name>substrate</name>
    </ligand>
</feature>
<dbReference type="PANTHER" id="PTHR11406:SF23">
    <property type="entry name" value="PHOSPHOGLYCERATE KINASE 1, CHLOROPLASTIC-RELATED"/>
    <property type="match status" value="1"/>
</dbReference>
<dbReference type="HAMAP" id="MF_00145">
    <property type="entry name" value="Phosphoglyc_kinase"/>
    <property type="match status" value="1"/>
</dbReference>
<feature type="binding site" evidence="14">
    <location>
        <position position="119"/>
    </location>
    <ligand>
        <name>(2R)-3-phosphoglycerate</name>
        <dbReference type="ChEBI" id="CHEBI:58272"/>
    </ligand>
</feature>
<evidence type="ECO:0000256" key="14">
    <source>
        <dbReference type="PIRSR" id="PIRSR000724-1"/>
    </source>
</evidence>
<dbReference type="GO" id="GO:0004618">
    <property type="term" value="F:phosphoglycerate kinase activity"/>
    <property type="evidence" value="ECO:0007669"/>
    <property type="project" value="UniProtKB-UniRule"/>
</dbReference>
<evidence type="ECO:0000256" key="5">
    <source>
        <dbReference type="ARBA" id="ARBA00013061"/>
    </source>
</evidence>
<evidence type="ECO:0000256" key="11">
    <source>
        <dbReference type="ARBA" id="ARBA00022840"/>
    </source>
</evidence>
<evidence type="ECO:0000256" key="16">
    <source>
        <dbReference type="RuleBase" id="RU000532"/>
    </source>
</evidence>
<reference evidence="18" key="1">
    <citation type="submission" date="2017-11" db="EMBL/GenBank/DDBJ databases">
        <authorList>
            <person name="Kuznetsova I."/>
            <person name="Sazanova A."/>
            <person name="Chirak E."/>
            <person name="Safronova V."/>
            <person name="Willems A."/>
        </authorList>
    </citation>
    <scope>NUCLEOTIDE SEQUENCE [LARGE SCALE GENOMIC DNA]</scope>
    <source>
        <strain evidence="18">PEPV15</strain>
    </source>
</reference>
<dbReference type="AlphaFoldDB" id="A0A2P7AYF5"/>
<evidence type="ECO:0000256" key="10">
    <source>
        <dbReference type="ARBA" id="ARBA00022777"/>
    </source>
</evidence>
<dbReference type="Gene3D" id="3.40.50.1260">
    <property type="entry name" value="Phosphoglycerate kinase, N-terminal domain"/>
    <property type="match status" value="2"/>
</dbReference>
<dbReference type="EC" id="2.7.2.3" evidence="5 13"/>
<accession>A0A2P7AYF5</accession>
<keyword evidence="8 13" id="KW-0808">Transferase</keyword>
<evidence type="ECO:0000256" key="3">
    <source>
        <dbReference type="ARBA" id="ARBA00008982"/>
    </source>
</evidence>
<keyword evidence="18" id="KW-1185">Reference proteome</keyword>
<protein>
    <recommendedName>
        <fullName evidence="6 13">Phosphoglycerate kinase</fullName>
        <ecNumber evidence="5 13">2.7.2.3</ecNumber>
    </recommendedName>
</protein>
<dbReference type="Proteomes" id="UP000241158">
    <property type="component" value="Unassembled WGS sequence"/>
</dbReference>
<sequence length="398" mass="41745">MTVFKTLDDADVTGKRVLVRVDLNVPVANGEVTDATRIDRIAPTILELSKKGAKVILLAHFGRPKGGPAPEFSLKPIAQAVSKVIGHNVQFAEDSIGAAAADAAAKLENGDILLLENTRFHKGEERNDQAHVEALATLGDIYVNDAFSAAHRAHASTEGLARRLPAYAGRTMQAELQALEKGLGNPKRPVVAIVGGAKVSSKLELLGNLVQKVDALVIGGGMANTFLAAQGVKVGKSLCEHDLASTAREIMAKANAANCTIILPVDAIVAWHFEANAPFHAYGLDAIPDDGMILDVGPQSIERIKGAIDDASTLVWNGPLGAFELHPFDRATVAAARHVAERTKAGHLVSVAGGGDTVAALNHAGVADDFSYVSTAGGAFLEWMEGKPLPGVDALRKR</sequence>
<keyword evidence="12 13" id="KW-0324">Glycolysis</keyword>
<evidence type="ECO:0000256" key="15">
    <source>
        <dbReference type="PIRSR" id="PIRSR000724-2"/>
    </source>
</evidence>
<dbReference type="OrthoDB" id="9808460at2"/>
<dbReference type="GO" id="GO:0006096">
    <property type="term" value="P:glycolytic process"/>
    <property type="evidence" value="ECO:0007669"/>
    <property type="project" value="UniProtKB-UniRule"/>
</dbReference>
<dbReference type="GO" id="GO:0006094">
    <property type="term" value="P:gluconeogenesis"/>
    <property type="evidence" value="ECO:0007669"/>
    <property type="project" value="TreeGrafter"/>
</dbReference>
<dbReference type="InterPro" id="IPR015824">
    <property type="entry name" value="Phosphoglycerate_kinase_N"/>
</dbReference>
<comment type="caution">
    <text evidence="13">Lacks conserved residue(s) required for the propagation of feature annotation.</text>
</comment>
<comment type="caution">
    <text evidence="17">The sequence shown here is derived from an EMBL/GenBank/DDBJ whole genome shotgun (WGS) entry which is preliminary data.</text>
</comment>
<keyword evidence="11 13" id="KW-0067">ATP-binding</keyword>
<dbReference type="PRINTS" id="PR00477">
    <property type="entry name" value="PHGLYCKINASE"/>
</dbReference>
<comment type="similarity">
    <text evidence="3 13 16">Belongs to the phosphoglycerate kinase family.</text>
</comment>
<evidence type="ECO:0000256" key="2">
    <source>
        <dbReference type="ARBA" id="ARBA00004838"/>
    </source>
</evidence>
<keyword evidence="10 13" id="KW-0418">Kinase</keyword>
<dbReference type="PANTHER" id="PTHR11406">
    <property type="entry name" value="PHOSPHOGLYCERATE KINASE"/>
    <property type="match status" value="1"/>
</dbReference>
<comment type="catalytic activity">
    <reaction evidence="1 13 16">
        <text>(2R)-3-phosphoglycerate + ATP = (2R)-3-phospho-glyceroyl phosphate + ADP</text>
        <dbReference type="Rhea" id="RHEA:14801"/>
        <dbReference type="ChEBI" id="CHEBI:30616"/>
        <dbReference type="ChEBI" id="CHEBI:57604"/>
        <dbReference type="ChEBI" id="CHEBI:58272"/>
        <dbReference type="ChEBI" id="CHEBI:456216"/>
        <dbReference type="EC" id="2.7.2.3"/>
    </reaction>
</comment>
<feature type="binding site" evidence="13">
    <location>
        <position position="119"/>
    </location>
    <ligand>
        <name>substrate</name>
    </ligand>
</feature>